<dbReference type="InterPro" id="IPR017871">
    <property type="entry name" value="ABC_transporter-like_CS"/>
</dbReference>
<dbReference type="GO" id="GO:0043190">
    <property type="term" value="C:ATP-binding cassette (ABC) transporter complex"/>
    <property type="evidence" value="ECO:0007669"/>
    <property type="project" value="TreeGrafter"/>
</dbReference>
<dbReference type="CDD" id="cd03225">
    <property type="entry name" value="ABC_cobalt_CbiO_domain1"/>
    <property type="match status" value="1"/>
</dbReference>
<dbReference type="InterPro" id="IPR050095">
    <property type="entry name" value="ECF_ABC_transporter_ATP-bd"/>
</dbReference>
<dbReference type="InterPro" id="IPR015856">
    <property type="entry name" value="ABC_transpr_CbiO/EcfA_su"/>
</dbReference>
<dbReference type="STRING" id="1429043.X474_12170"/>
<dbReference type="InParanoid" id="A0A0D2J6D6"/>
<dbReference type="AlphaFoldDB" id="A0A0D2J6D6"/>
<dbReference type="InterPro" id="IPR003593">
    <property type="entry name" value="AAA+_ATPase"/>
</dbReference>
<dbReference type="Gene3D" id="3.40.50.300">
    <property type="entry name" value="P-loop containing nucleotide triphosphate hydrolases"/>
    <property type="match status" value="1"/>
</dbReference>
<dbReference type="PROSITE" id="PS50893">
    <property type="entry name" value="ABC_TRANSPORTER_2"/>
    <property type="match status" value="1"/>
</dbReference>
<dbReference type="Proteomes" id="UP000032233">
    <property type="component" value="Unassembled WGS sequence"/>
</dbReference>
<dbReference type="InterPro" id="IPR003439">
    <property type="entry name" value="ABC_transporter-like_ATP-bd"/>
</dbReference>
<dbReference type="GO" id="GO:0042626">
    <property type="term" value="F:ATPase-coupled transmembrane transporter activity"/>
    <property type="evidence" value="ECO:0007669"/>
    <property type="project" value="TreeGrafter"/>
</dbReference>
<dbReference type="GO" id="GO:0005524">
    <property type="term" value="F:ATP binding"/>
    <property type="evidence" value="ECO:0007669"/>
    <property type="project" value="UniProtKB-KW"/>
</dbReference>
<evidence type="ECO:0000256" key="1">
    <source>
        <dbReference type="ARBA" id="ARBA00005417"/>
    </source>
</evidence>
<dbReference type="PANTHER" id="PTHR43553:SF24">
    <property type="entry name" value="ENERGY-COUPLING FACTOR TRANSPORTER ATP-BINDING PROTEIN ECFA1"/>
    <property type="match status" value="1"/>
</dbReference>
<evidence type="ECO:0000256" key="3">
    <source>
        <dbReference type="ARBA" id="ARBA00022741"/>
    </source>
</evidence>
<dbReference type="PROSITE" id="PS00211">
    <property type="entry name" value="ABC_TRANSPORTER_1"/>
    <property type="match status" value="1"/>
</dbReference>
<evidence type="ECO:0000313" key="6">
    <source>
        <dbReference type="EMBL" id="KIX13709.1"/>
    </source>
</evidence>
<dbReference type="InterPro" id="IPR027417">
    <property type="entry name" value="P-loop_NTPase"/>
</dbReference>
<proteinExistence type="inferred from homology"/>
<dbReference type="Pfam" id="PF00005">
    <property type="entry name" value="ABC_tran"/>
    <property type="match status" value="1"/>
</dbReference>
<accession>A0A0D2J6D6</accession>
<evidence type="ECO:0000256" key="4">
    <source>
        <dbReference type="ARBA" id="ARBA00022840"/>
    </source>
</evidence>
<dbReference type="SMART" id="SM00382">
    <property type="entry name" value="AAA"/>
    <property type="match status" value="1"/>
</dbReference>
<protein>
    <submittedName>
        <fullName evidence="6">Cobalt ABC transporter ATPase</fullName>
    </submittedName>
</protein>
<keyword evidence="4" id="KW-0067">ATP-binding</keyword>
<dbReference type="PANTHER" id="PTHR43553">
    <property type="entry name" value="HEAVY METAL TRANSPORTER"/>
    <property type="match status" value="1"/>
</dbReference>
<organism evidence="6 7">
    <name type="scientific">Dethiosulfatarculus sandiegensis</name>
    <dbReference type="NCBI Taxonomy" id="1429043"/>
    <lineage>
        <taxon>Bacteria</taxon>
        <taxon>Pseudomonadati</taxon>
        <taxon>Thermodesulfobacteriota</taxon>
        <taxon>Desulfarculia</taxon>
        <taxon>Desulfarculales</taxon>
        <taxon>Desulfarculaceae</taxon>
        <taxon>Dethiosulfatarculus</taxon>
    </lineage>
</organism>
<name>A0A0D2J6D6_9BACT</name>
<gene>
    <name evidence="6" type="ORF">X474_12170</name>
</gene>
<dbReference type="PATRIC" id="fig|1429043.3.peg.2593"/>
<keyword evidence="2" id="KW-0813">Transport</keyword>
<dbReference type="GO" id="GO:0016887">
    <property type="term" value="F:ATP hydrolysis activity"/>
    <property type="evidence" value="ECO:0007669"/>
    <property type="project" value="InterPro"/>
</dbReference>
<sequence>MELIGLSKIDFSYQNGTRVFSDMEFSLNLGERVGIVGPNGAGKSTLFKLAMGLNRPDRGEVRGLGKICSKEKDFRRLRTKVGYLFQDPEDQLFCATVAEDVAFGPLNLGKTRSEALEITSRVLKQVGLEGFEKRVTYQLSGGEKQLVALASVLAMEPMALLLDEPSTGLDLEHKKQLLKILNASDLSWAMVSHEQDFLEQTCTSLIYLNHGLFQPFPCAGHAA</sequence>
<keyword evidence="7" id="KW-1185">Reference proteome</keyword>
<dbReference type="EMBL" id="AZAC01000014">
    <property type="protein sequence ID" value="KIX13709.1"/>
    <property type="molecule type" value="Genomic_DNA"/>
</dbReference>
<evidence type="ECO:0000259" key="5">
    <source>
        <dbReference type="PROSITE" id="PS50893"/>
    </source>
</evidence>
<evidence type="ECO:0000256" key="2">
    <source>
        <dbReference type="ARBA" id="ARBA00022448"/>
    </source>
</evidence>
<keyword evidence="3" id="KW-0547">Nucleotide-binding</keyword>
<comment type="similarity">
    <text evidence="1">Belongs to the ABC transporter superfamily.</text>
</comment>
<dbReference type="SUPFAM" id="SSF52540">
    <property type="entry name" value="P-loop containing nucleoside triphosphate hydrolases"/>
    <property type="match status" value="1"/>
</dbReference>
<reference evidence="6 7" key="1">
    <citation type="submission" date="2013-11" db="EMBL/GenBank/DDBJ databases">
        <title>Metagenomic analysis of a methanogenic consortium involved in long chain n-alkane degradation.</title>
        <authorList>
            <person name="Davidova I.A."/>
            <person name="Callaghan A.V."/>
            <person name="Wawrik B."/>
            <person name="Pruitt S."/>
            <person name="Marks C."/>
            <person name="Duncan K.E."/>
            <person name="Suflita J.M."/>
        </authorList>
    </citation>
    <scope>NUCLEOTIDE SEQUENCE [LARGE SCALE GENOMIC DNA]</scope>
    <source>
        <strain evidence="6 7">SPR</strain>
    </source>
</reference>
<feature type="domain" description="ABC transporter" evidence="5">
    <location>
        <begin position="1"/>
        <end position="222"/>
    </location>
</feature>
<comment type="caution">
    <text evidence="6">The sequence shown here is derived from an EMBL/GenBank/DDBJ whole genome shotgun (WGS) entry which is preliminary data.</text>
</comment>
<evidence type="ECO:0000313" key="7">
    <source>
        <dbReference type="Proteomes" id="UP000032233"/>
    </source>
</evidence>